<sequence length="285" mass="30382">PAPTYPPPPPPPAGQLQTSVIKLTLAKHSQSDYANYETVSQNQQMLSSFRPAPDPAAEPQPPPPPKPQVTGAAPKAPAPPPGSQPKQTVPMKPVKQPNTSSQTTSLYTRQDTIEKLEEQLSGANKPHIPEPDYDSDEDQDIQRNRDMSTFKANNQTMSADTSGSPAAANASGGRMTQSFAEKLPKSATNSAATTGATGQVLAFGDELRAQTERIKSKSMANQSTNESIERSVGGDSRKGSDANDNKSNDNSLSDSNSGTNVSKVRKNIREFERRSSICGDTIVPP</sequence>
<evidence type="ECO:0000313" key="2">
    <source>
        <dbReference type="EMBL" id="CAD7648351.1"/>
    </source>
</evidence>
<feature type="compositionally biased region" description="Polar residues" evidence="1">
    <location>
        <begin position="96"/>
        <end position="110"/>
    </location>
</feature>
<accession>A0A7R9LXC2</accession>
<feature type="compositionally biased region" description="Basic and acidic residues" evidence="1">
    <location>
        <begin position="205"/>
        <end position="215"/>
    </location>
</feature>
<gene>
    <name evidence="2" type="ORF">OSB1V03_LOCUS21891</name>
</gene>
<evidence type="ECO:0000313" key="3">
    <source>
        <dbReference type="Proteomes" id="UP000759131"/>
    </source>
</evidence>
<feature type="region of interest" description="Disordered" evidence="1">
    <location>
        <begin position="39"/>
        <end position="285"/>
    </location>
</feature>
<reference evidence="2" key="1">
    <citation type="submission" date="2020-11" db="EMBL/GenBank/DDBJ databases">
        <authorList>
            <person name="Tran Van P."/>
        </authorList>
    </citation>
    <scope>NUCLEOTIDE SEQUENCE</scope>
</reference>
<feature type="compositionally biased region" description="Polar residues" evidence="1">
    <location>
        <begin position="150"/>
        <end position="161"/>
    </location>
</feature>
<dbReference type="Proteomes" id="UP000759131">
    <property type="component" value="Unassembled WGS sequence"/>
</dbReference>
<feature type="compositionally biased region" description="Basic and acidic residues" evidence="1">
    <location>
        <begin position="235"/>
        <end position="247"/>
    </location>
</feature>
<dbReference type="EMBL" id="OC897684">
    <property type="protein sequence ID" value="CAD7648351.1"/>
    <property type="molecule type" value="Genomic_DNA"/>
</dbReference>
<feature type="non-terminal residue" evidence="2">
    <location>
        <position position="285"/>
    </location>
</feature>
<feature type="non-terminal residue" evidence="2">
    <location>
        <position position="1"/>
    </location>
</feature>
<name>A0A7R9LXC2_9ACAR</name>
<feature type="compositionally biased region" description="Low complexity" evidence="1">
    <location>
        <begin position="162"/>
        <end position="173"/>
    </location>
</feature>
<dbReference type="AlphaFoldDB" id="A0A7R9LXC2"/>
<protein>
    <submittedName>
        <fullName evidence="2">Uncharacterized protein</fullName>
    </submittedName>
</protein>
<feature type="compositionally biased region" description="Pro residues" evidence="1">
    <location>
        <begin position="52"/>
        <end position="67"/>
    </location>
</feature>
<feature type="compositionally biased region" description="Low complexity" evidence="1">
    <location>
        <begin position="186"/>
        <end position="198"/>
    </location>
</feature>
<proteinExistence type="predicted"/>
<dbReference type="EMBL" id="CAJPIZ010043109">
    <property type="protein sequence ID" value="CAG2121945.1"/>
    <property type="molecule type" value="Genomic_DNA"/>
</dbReference>
<organism evidence="2">
    <name type="scientific">Medioppia subpectinata</name>
    <dbReference type="NCBI Taxonomy" id="1979941"/>
    <lineage>
        <taxon>Eukaryota</taxon>
        <taxon>Metazoa</taxon>
        <taxon>Ecdysozoa</taxon>
        <taxon>Arthropoda</taxon>
        <taxon>Chelicerata</taxon>
        <taxon>Arachnida</taxon>
        <taxon>Acari</taxon>
        <taxon>Acariformes</taxon>
        <taxon>Sarcoptiformes</taxon>
        <taxon>Oribatida</taxon>
        <taxon>Brachypylina</taxon>
        <taxon>Oppioidea</taxon>
        <taxon>Oppiidae</taxon>
        <taxon>Medioppia</taxon>
    </lineage>
</organism>
<keyword evidence="3" id="KW-1185">Reference proteome</keyword>
<feature type="compositionally biased region" description="Low complexity" evidence="1">
    <location>
        <begin position="248"/>
        <end position="260"/>
    </location>
</feature>
<evidence type="ECO:0000256" key="1">
    <source>
        <dbReference type="SAM" id="MobiDB-lite"/>
    </source>
</evidence>